<feature type="domain" description="U-box" evidence="7">
    <location>
        <begin position="200"/>
        <end position="273"/>
    </location>
</feature>
<reference evidence="9" key="1">
    <citation type="journal article" date="2015" name="BMC Genomics">
        <title>Genomic and transcriptomic analysis of the endophytic fungus Pestalotiopsis fici reveals its lifestyle and high potential for synthesis of natural products.</title>
        <authorList>
            <person name="Wang X."/>
            <person name="Zhang X."/>
            <person name="Liu L."/>
            <person name="Xiang M."/>
            <person name="Wang W."/>
            <person name="Sun X."/>
            <person name="Che Y."/>
            <person name="Guo L."/>
            <person name="Liu G."/>
            <person name="Guo L."/>
            <person name="Wang C."/>
            <person name="Yin W.B."/>
            <person name="Stadler M."/>
            <person name="Zhang X."/>
            <person name="Liu X."/>
        </authorList>
    </citation>
    <scope>NUCLEOTIDE SEQUENCE [LARGE SCALE GENOMIC DNA]</scope>
    <source>
        <strain evidence="9">W106-1 / CGMCC3.15140</strain>
    </source>
</reference>
<sequence length="276" mass="31876">MQRNRDPEWATSLKNEGNKLFTAGDYVGAEGLYSKAILADSQNPAIYTNRALARLKLQLWDSTIADCLTCLQLNSESMKAHYYLAQAQVELGNYDEALPTALKAHALCVATNDKSLGQVTALVLRCKKERWEHMEKRRKRENQALEKELLQNLASAQEEMLQTVDCDGDRQQIRQEFDEKFLMLKKTFDRARDNEHKKRVVPDWMIDEISFNIFVDPVVTKTGKSYERSSILEHLRRSPTDPLTRETLQPWDLRPNLALKQACEEFLVENGWAADW</sequence>
<dbReference type="Proteomes" id="UP000030651">
    <property type="component" value="Unassembled WGS sequence"/>
</dbReference>
<dbReference type="OMA" id="WAGVEHD"/>
<dbReference type="InterPro" id="IPR003613">
    <property type="entry name" value="Ubox_domain"/>
</dbReference>
<dbReference type="SUPFAM" id="SSF57850">
    <property type="entry name" value="RING/U-box"/>
    <property type="match status" value="1"/>
</dbReference>
<dbReference type="SMART" id="SM00028">
    <property type="entry name" value="TPR"/>
    <property type="match status" value="3"/>
</dbReference>
<dbReference type="InParanoid" id="W3XCN4"/>
<dbReference type="STRING" id="1229662.W3XCN4"/>
<evidence type="ECO:0000256" key="3">
    <source>
        <dbReference type="ARBA" id="ARBA00022737"/>
    </source>
</evidence>
<comment type="catalytic activity">
    <reaction evidence="1">
        <text>S-ubiquitinyl-[E2 ubiquitin-conjugating enzyme]-L-cysteine + [acceptor protein]-L-lysine = [E2 ubiquitin-conjugating enzyme]-L-cysteine + N(6)-ubiquitinyl-[acceptor protein]-L-lysine.</text>
        <dbReference type="EC" id="2.3.2.27"/>
    </reaction>
</comment>
<dbReference type="AlphaFoldDB" id="W3XCN4"/>
<keyword evidence="4" id="KW-0833">Ubl conjugation pathway</keyword>
<dbReference type="GeneID" id="19269825"/>
<accession>W3XCN4</accession>
<evidence type="ECO:0000256" key="1">
    <source>
        <dbReference type="ARBA" id="ARBA00000900"/>
    </source>
</evidence>
<dbReference type="SMART" id="SM00504">
    <property type="entry name" value="Ubox"/>
    <property type="match status" value="1"/>
</dbReference>
<dbReference type="GO" id="GO:0006515">
    <property type="term" value="P:protein quality control for misfolded or incompletely synthesized proteins"/>
    <property type="evidence" value="ECO:0007669"/>
    <property type="project" value="TreeGrafter"/>
</dbReference>
<proteinExistence type="predicted"/>
<dbReference type="EMBL" id="KI912111">
    <property type="protein sequence ID" value="ETS82936.1"/>
    <property type="molecule type" value="Genomic_DNA"/>
</dbReference>
<dbReference type="RefSeq" id="XP_007831584.1">
    <property type="nucleotide sequence ID" value="XM_007833393.1"/>
</dbReference>
<dbReference type="PROSITE" id="PS51698">
    <property type="entry name" value="U_BOX"/>
    <property type="match status" value="1"/>
</dbReference>
<dbReference type="InterPro" id="IPR011990">
    <property type="entry name" value="TPR-like_helical_dom_sf"/>
</dbReference>
<dbReference type="GO" id="GO:0045862">
    <property type="term" value="P:positive regulation of proteolysis"/>
    <property type="evidence" value="ECO:0007669"/>
    <property type="project" value="TreeGrafter"/>
</dbReference>
<evidence type="ECO:0000256" key="6">
    <source>
        <dbReference type="SAM" id="Coils"/>
    </source>
</evidence>
<evidence type="ECO:0000313" key="8">
    <source>
        <dbReference type="EMBL" id="ETS82936.1"/>
    </source>
</evidence>
<evidence type="ECO:0000259" key="7">
    <source>
        <dbReference type="PROSITE" id="PS51698"/>
    </source>
</evidence>
<dbReference type="HOGENOM" id="CLU_056455_1_1_1"/>
<dbReference type="GO" id="GO:0071218">
    <property type="term" value="P:cellular response to misfolded protein"/>
    <property type="evidence" value="ECO:0007669"/>
    <property type="project" value="TreeGrafter"/>
</dbReference>
<gene>
    <name evidence="8" type="ORF">PFICI_04812</name>
</gene>
<organism evidence="8 9">
    <name type="scientific">Pestalotiopsis fici (strain W106-1 / CGMCC3.15140)</name>
    <dbReference type="NCBI Taxonomy" id="1229662"/>
    <lineage>
        <taxon>Eukaryota</taxon>
        <taxon>Fungi</taxon>
        <taxon>Dikarya</taxon>
        <taxon>Ascomycota</taxon>
        <taxon>Pezizomycotina</taxon>
        <taxon>Sordariomycetes</taxon>
        <taxon>Xylariomycetidae</taxon>
        <taxon>Amphisphaeriales</taxon>
        <taxon>Sporocadaceae</taxon>
        <taxon>Pestalotiopsis</taxon>
    </lineage>
</organism>
<dbReference type="GO" id="GO:0005737">
    <property type="term" value="C:cytoplasm"/>
    <property type="evidence" value="ECO:0007669"/>
    <property type="project" value="TreeGrafter"/>
</dbReference>
<dbReference type="GO" id="GO:0003755">
    <property type="term" value="F:peptidyl-prolyl cis-trans isomerase activity"/>
    <property type="evidence" value="ECO:0007669"/>
    <property type="project" value="UniProtKB-KW"/>
</dbReference>
<dbReference type="InterPro" id="IPR019734">
    <property type="entry name" value="TPR_rpt"/>
</dbReference>
<dbReference type="GO" id="GO:0061630">
    <property type="term" value="F:ubiquitin protein ligase activity"/>
    <property type="evidence" value="ECO:0007669"/>
    <property type="project" value="UniProtKB-EC"/>
</dbReference>
<keyword evidence="3" id="KW-0677">Repeat</keyword>
<dbReference type="GO" id="GO:0000209">
    <property type="term" value="P:protein polyubiquitination"/>
    <property type="evidence" value="ECO:0007669"/>
    <property type="project" value="TreeGrafter"/>
</dbReference>
<evidence type="ECO:0000256" key="4">
    <source>
        <dbReference type="ARBA" id="ARBA00022786"/>
    </source>
</evidence>
<dbReference type="PANTHER" id="PTHR46803">
    <property type="entry name" value="E3 UBIQUITIN-PROTEIN LIGASE CHIP"/>
    <property type="match status" value="1"/>
</dbReference>
<keyword evidence="6" id="KW-0175">Coiled coil</keyword>
<dbReference type="InterPro" id="IPR013083">
    <property type="entry name" value="Znf_RING/FYVE/PHD"/>
</dbReference>
<dbReference type="Gene3D" id="1.25.40.10">
    <property type="entry name" value="Tetratricopeptide repeat domain"/>
    <property type="match status" value="1"/>
</dbReference>
<dbReference type="GO" id="GO:0051087">
    <property type="term" value="F:protein-folding chaperone binding"/>
    <property type="evidence" value="ECO:0007669"/>
    <property type="project" value="TreeGrafter"/>
</dbReference>
<evidence type="ECO:0000256" key="5">
    <source>
        <dbReference type="ARBA" id="ARBA00023110"/>
    </source>
</evidence>
<evidence type="ECO:0000256" key="2">
    <source>
        <dbReference type="ARBA" id="ARBA00022679"/>
    </source>
</evidence>
<dbReference type="eggNOG" id="KOG4642">
    <property type="taxonomic scope" value="Eukaryota"/>
</dbReference>
<dbReference type="SUPFAM" id="SSF48452">
    <property type="entry name" value="TPR-like"/>
    <property type="match status" value="1"/>
</dbReference>
<keyword evidence="2" id="KW-0808">Transferase</keyword>
<protein>
    <recommendedName>
        <fullName evidence="7">U-box domain-containing protein</fullName>
    </recommendedName>
</protein>
<keyword evidence="5" id="KW-0413">Isomerase</keyword>
<dbReference type="OrthoDB" id="629492at2759"/>
<keyword evidence="5" id="KW-0697">Rotamase</keyword>
<dbReference type="Gene3D" id="3.30.40.10">
    <property type="entry name" value="Zinc/RING finger domain, C3HC4 (zinc finger)"/>
    <property type="match status" value="1"/>
</dbReference>
<dbReference type="Pfam" id="PF04564">
    <property type="entry name" value="U-box"/>
    <property type="match status" value="1"/>
</dbReference>
<dbReference type="KEGG" id="pfy:PFICI_04812"/>
<dbReference type="PANTHER" id="PTHR46803:SF2">
    <property type="entry name" value="E3 UBIQUITIN-PROTEIN LIGASE CHIP"/>
    <property type="match status" value="1"/>
</dbReference>
<dbReference type="GO" id="GO:0043161">
    <property type="term" value="P:proteasome-mediated ubiquitin-dependent protein catabolic process"/>
    <property type="evidence" value="ECO:0007669"/>
    <property type="project" value="TreeGrafter"/>
</dbReference>
<feature type="coiled-coil region" evidence="6">
    <location>
        <begin position="128"/>
        <end position="159"/>
    </location>
</feature>
<name>W3XCN4_PESFW</name>
<keyword evidence="9" id="KW-1185">Reference proteome</keyword>
<evidence type="ECO:0000313" key="9">
    <source>
        <dbReference type="Proteomes" id="UP000030651"/>
    </source>
</evidence>